<comment type="caution">
    <text evidence="1">The sequence shown here is derived from an EMBL/GenBank/DDBJ whole genome shotgun (WGS) entry which is preliminary data.</text>
</comment>
<dbReference type="EMBL" id="ACGT01000030">
    <property type="protein sequence ID" value="EEJ73689.1"/>
    <property type="molecule type" value="Genomic_DNA"/>
</dbReference>
<protein>
    <submittedName>
        <fullName evidence="1">Uncharacterized protein</fullName>
    </submittedName>
</protein>
<evidence type="ECO:0000313" key="1">
    <source>
        <dbReference type="EMBL" id="EEJ73689.1"/>
    </source>
</evidence>
<dbReference type="HOGENOM" id="CLU_3217988_0_0_9"/>
<name>C2EIG1_9LACO</name>
<gene>
    <name evidence="1" type="ORF">HMPREF0545_1433</name>
</gene>
<proteinExistence type="predicted"/>
<dbReference type="AlphaFoldDB" id="C2EIG1"/>
<dbReference type="Proteomes" id="UP000003531">
    <property type="component" value="Unassembled WGS sequence"/>
</dbReference>
<sequence length="44" mass="5149">MRMETKFFLIDTKMDNIWTNIIIAANSLEEAEAKVKEMQSKKNS</sequence>
<accession>C2EIG1</accession>
<organism evidence="1 2">
    <name type="scientific">Ligilactobacillus salivarius DSM 20555 = ATCC 11741</name>
    <dbReference type="NCBI Taxonomy" id="1423799"/>
    <lineage>
        <taxon>Bacteria</taxon>
        <taxon>Bacillati</taxon>
        <taxon>Bacillota</taxon>
        <taxon>Bacilli</taxon>
        <taxon>Lactobacillales</taxon>
        <taxon>Lactobacillaceae</taxon>
        <taxon>Ligilactobacillus</taxon>
    </lineage>
</organism>
<reference evidence="1 2" key="1">
    <citation type="submission" date="2009-01" db="EMBL/GenBank/DDBJ databases">
        <authorList>
            <person name="Qin X."/>
            <person name="Bachman B."/>
            <person name="Battles P."/>
            <person name="Bell A."/>
            <person name="Bess C."/>
            <person name="Bickham C."/>
            <person name="Chaboub L."/>
            <person name="Chen D."/>
            <person name="Coyle M."/>
            <person name="Deiros D.R."/>
            <person name="Dinh H."/>
            <person name="Forbes L."/>
            <person name="Fowler G."/>
            <person name="Francisco L."/>
            <person name="Fu Q."/>
            <person name="Gubbala S."/>
            <person name="Hale W."/>
            <person name="Han Y."/>
            <person name="Hemphill L."/>
            <person name="Highlander S.K."/>
            <person name="Hirani K."/>
            <person name="Hogues M."/>
            <person name="Jackson L."/>
            <person name="Jakkamsetti A."/>
            <person name="Javaid M."/>
            <person name="Jiang H."/>
            <person name="Korchina V."/>
            <person name="Kovar C."/>
            <person name="Lara F."/>
            <person name="Lee S."/>
            <person name="Mata R."/>
            <person name="Mathew T."/>
            <person name="Moen C."/>
            <person name="Morales K."/>
            <person name="Munidasa M."/>
            <person name="Nazareth L."/>
            <person name="Ngo R."/>
            <person name="Nguyen L."/>
            <person name="Okwuonu G."/>
            <person name="Ongeri F."/>
            <person name="Patil S."/>
            <person name="Petrosino J."/>
            <person name="Pham C."/>
            <person name="Pham P."/>
            <person name="Pu L.-L."/>
            <person name="Puazo M."/>
            <person name="Raj R."/>
            <person name="Reid J."/>
            <person name="Rouhana J."/>
            <person name="Saada N."/>
            <person name="Shang Y."/>
            <person name="Simmons D."/>
            <person name="Thornton R."/>
            <person name="Warren J."/>
            <person name="Weissenberger G."/>
            <person name="Zhang J."/>
            <person name="Zhang L."/>
            <person name="Zhou C."/>
            <person name="Zhu D."/>
            <person name="Muzny D."/>
            <person name="Worley K."/>
            <person name="Gibbs R."/>
        </authorList>
    </citation>
    <scope>NUCLEOTIDE SEQUENCE [LARGE SCALE GENOMIC DNA]</scope>
    <source>
        <strain evidence="1 2">ATCC 11741</strain>
    </source>
</reference>
<evidence type="ECO:0000313" key="2">
    <source>
        <dbReference type="Proteomes" id="UP000003531"/>
    </source>
</evidence>